<evidence type="ECO:0000313" key="1">
    <source>
        <dbReference type="EMBL" id="SMC95822.1"/>
    </source>
</evidence>
<organism evidence="1 2">
    <name type="scientific">Fulvimarina manganoxydans</name>
    <dbReference type="NCBI Taxonomy" id="937218"/>
    <lineage>
        <taxon>Bacteria</taxon>
        <taxon>Pseudomonadati</taxon>
        <taxon>Pseudomonadota</taxon>
        <taxon>Alphaproteobacteria</taxon>
        <taxon>Hyphomicrobiales</taxon>
        <taxon>Aurantimonadaceae</taxon>
        <taxon>Fulvimarina</taxon>
    </lineage>
</organism>
<gene>
    <name evidence="1" type="ORF">SAMN06297251_11478</name>
</gene>
<dbReference type="Proteomes" id="UP000192656">
    <property type="component" value="Unassembled WGS sequence"/>
</dbReference>
<sequence>MPIGPDPFKVALAAGLMMVFSLTPAQSQTWNASEADGEVRTGPTYEFDYSGLFLRCNRSTGRLHLRLDGTTGRYIEGSVHPLTISIAGRVFPLEGIVYPSELGENYSFEIEPKAETLNPLLDALAAGLRATVITPNDRYEVPLKGSQKAIERFRRDCPSV</sequence>
<accession>A0A1W2DFB9</accession>
<name>A0A1W2DFB9_9HYPH</name>
<proteinExistence type="predicted"/>
<protein>
    <recommendedName>
        <fullName evidence="3">Invasion protein IalB, involved in pathogenesis</fullName>
    </recommendedName>
</protein>
<reference evidence="1 2" key="1">
    <citation type="submission" date="2017-04" db="EMBL/GenBank/DDBJ databases">
        <authorList>
            <person name="Afonso C.L."/>
            <person name="Miller P.J."/>
            <person name="Scott M.A."/>
            <person name="Spackman E."/>
            <person name="Goraichik I."/>
            <person name="Dimitrov K.M."/>
            <person name="Suarez D.L."/>
            <person name="Swayne D.E."/>
        </authorList>
    </citation>
    <scope>NUCLEOTIDE SEQUENCE [LARGE SCALE GENOMIC DNA]</scope>
    <source>
        <strain evidence="1 2">CGMCC 1.10972</strain>
    </source>
</reference>
<evidence type="ECO:0008006" key="3">
    <source>
        <dbReference type="Google" id="ProtNLM"/>
    </source>
</evidence>
<dbReference type="AlphaFoldDB" id="A0A1W2DFB9"/>
<keyword evidence="2" id="KW-1185">Reference proteome</keyword>
<dbReference type="EMBL" id="FWXR01000014">
    <property type="protein sequence ID" value="SMC95822.1"/>
    <property type="molecule type" value="Genomic_DNA"/>
</dbReference>
<evidence type="ECO:0000313" key="2">
    <source>
        <dbReference type="Proteomes" id="UP000192656"/>
    </source>
</evidence>
<dbReference type="RefSeq" id="WP_210190531.1">
    <property type="nucleotide sequence ID" value="NZ_FWXR01000014.1"/>
</dbReference>